<evidence type="ECO:0000313" key="2">
    <source>
        <dbReference type="EMBL" id="MFC0205766.1"/>
    </source>
</evidence>
<name>A0ABV6CZD7_9SPHN</name>
<accession>A0ABV6CZD7</accession>
<protein>
    <submittedName>
        <fullName evidence="2">TIGR03032 family protein</fullName>
    </submittedName>
</protein>
<dbReference type="Pfam" id="PF16261">
    <property type="entry name" value="DUF4915"/>
    <property type="match status" value="1"/>
</dbReference>
<gene>
    <name evidence="2" type="ORF">ACFFJC_15985</name>
</gene>
<dbReference type="RefSeq" id="WP_379488492.1">
    <property type="nucleotide sequence ID" value="NZ_JBHLWK010000019.1"/>
</dbReference>
<dbReference type="InterPro" id="IPR017481">
    <property type="entry name" value="CHP03032"/>
</dbReference>
<dbReference type="NCBIfam" id="TIGR03032">
    <property type="entry name" value="TIGR03032 family protein"/>
    <property type="match status" value="1"/>
</dbReference>
<evidence type="ECO:0000259" key="1">
    <source>
        <dbReference type="Pfam" id="PF16261"/>
    </source>
</evidence>
<organism evidence="2 3">
    <name type="scientific">Novosphingobium soli</name>
    <dbReference type="NCBI Taxonomy" id="574956"/>
    <lineage>
        <taxon>Bacteria</taxon>
        <taxon>Pseudomonadati</taxon>
        <taxon>Pseudomonadota</taxon>
        <taxon>Alphaproteobacteria</taxon>
        <taxon>Sphingomonadales</taxon>
        <taxon>Sphingomonadaceae</taxon>
        <taxon>Novosphingobium</taxon>
    </lineage>
</organism>
<proteinExistence type="predicted"/>
<evidence type="ECO:0000313" key="3">
    <source>
        <dbReference type="Proteomes" id="UP001589798"/>
    </source>
</evidence>
<comment type="caution">
    <text evidence="2">The sequence shown here is derived from an EMBL/GenBank/DDBJ whole genome shotgun (WGS) entry which is preliminary data.</text>
</comment>
<keyword evidence="3" id="KW-1185">Reference proteome</keyword>
<sequence>MTDTGKAPANGPTNISVSRGLADWLLRNRASFAFTSYQTGQLFLTGVLANGTISFNQQNFTRAMGVCYQPGRLYLGSLHQVWRLENMLKPGQVANQQFDMALVPRNAQTTGDVDVHEVGTDRAGRVLFVNTKYSCLATLDLNHSFRPIWKPPFISKLAPEDRCHLNGMAIQDGRPRYVTAVSRSDIVNGWRERRHEGGVLIDVDTDRIVTDQLSMPHSPRVDGASVLALDSGRGQIIRIDPETGRKTDIAFCPGFLRGMALHNGHALVTISKPRNGTFAGLLLDGEIKARDAEPWCGVLVVELSSGSIVEWIRLEGFITELFDVTVLPGVRCPMSIGPETLEIRSTISFDETVRPLE</sequence>
<reference evidence="2 3" key="1">
    <citation type="submission" date="2024-09" db="EMBL/GenBank/DDBJ databases">
        <authorList>
            <person name="Sun Q."/>
            <person name="Mori K."/>
        </authorList>
    </citation>
    <scope>NUCLEOTIDE SEQUENCE [LARGE SCALE GENOMIC DNA]</scope>
    <source>
        <strain evidence="2 3">CCM 7706</strain>
    </source>
</reference>
<dbReference type="EMBL" id="JBHLWK010000019">
    <property type="protein sequence ID" value="MFC0205766.1"/>
    <property type="molecule type" value="Genomic_DNA"/>
</dbReference>
<dbReference type="SUPFAM" id="SSF63825">
    <property type="entry name" value="YWTD domain"/>
    <property type="match status" value="1"/>
</dbReference>
<feature type="domain" description="Conserved hypothetical protein CHP03032" evidence="1">
    <location>
        <begin position="21"/>
        <end position="335"/>
    </location>
</feature>
<dbReference type="Proteomes" id="UP001589798">
    <property type="component" value="Unassembled WGS sequence"/>
</dbReference>